<dbReference type="InterPro" id="IPR036249">
    <property type="entry name" value="Thioredoxin-like_sf"/>
</dbReference>
<name>A0A382RV22_9ZZZZ</name>
<dbReference type="AlphaFoldDB" id="A0A382RV22"/>
<dbReference type="PROSITE" id="PS50405">
    <property type="entry name" value="GST_CTER"/>
    <property type="match status" value="1"/>
</dbReference>
<dbReference type="SUPFAM" id="SSF52833">
    <property type="entry name" value="Thioredoxin-like"/>
    <property type="match status" value="1"/>
</dbReference>
<dbReference type="Gene3D" id="3.40.30.10">
    <property type="entry name" value="Glutaredoxin"/>
    <property type="match status" value="1"/>
</dbReference>
<evidence type="ECO:0000313" key="3">
    <source>
        <dbReference type="EMBL" id="SVD00907.1"/>
    </source>
</evidence>
<protein>
    <recommendedName>
        <fullName evidence="4">Glutathione S-transferase family protein</fullName>
    </recommendedName>
</protein>
<dbReference type="PANTHER" id="PTHR43968">
    <property type="match status" value="1"/>
</dbReference>
<evidence type="ECO:0000259" key="1">
    <source>
        <dbReference type="PROSITE" id="PS50404"/>
    </source>
</evidence>
<organism evidence="3">
    <name type="scientific">marine metagenome</name>
    <dbReference type="NCBI Taxonomy" id="408172"/>
    <lineage>
        <taxon>unclassified sequences</taxon>
        <taxon>metagenomes</taxon>
        <taxon>ecological metagenomes</taxon>
    </lineage>
</organism>
<proteinExistence type="predicted"/>
<dbReference type="InterPro" id="IPR050983">
    <property type="entry name" value="GST_Omega/HSP26"/>
</dbReference>
<dbReference type="Pfam" id="PF13417">
    <property type="entry name" value="GST_N_3"/>
    <property type="match status" value="1"/>
</dbReference>
<dbReference type="InterPro" id="IPR004045">
    <property type="entry name" value="Glutathione_S-Trfase_N"/>
</dbReference>
<evidence type="ECO:0000259" key="2">
    <source>
        <dbReference type="PROSITE" id="PS50405"/>
    </source>
</evidence>
<accession>A0A382RV22</accession>
<reference evidence="3" key="1">
    <citation type="submission" date="2018-05" db="EMBL/GenBank/DDBJ databases">
        <authorList>
            <person name="Lanie J.A."/>
            <person name="Ng W.-L."/>
            <person name="Kazmierczak K.M."/>
            <person name="Andrzejewski T.M."/>
            <person name="Davidsen T.M."/>
            <person name="Wayne K.J."/>
            <person name="Tettelin H."/>
            <person name="Glass J.I."/>
            <person name="Rusch D."/>
            <person name="Podicherti R."/>
            <person name="Tsui H.-C.T."/>
            <person name="Winkler M.E."/>
        </authorList>
    </citation>
    <scope>NUCLEOTIDE SEQUENCE</scope>
</reference>
<sequence>ARNPFGPLPALELDDGSFIKESLAIIQYLEDRFPKGALISGTAEEKGHARDVERVVDLRLASPMGGYAHATNSPLGYPPDPERADTLKASMQTPLNHLEALLADDRTLLTGARVSIADCTLQASLQFIRFIEDDVFGDRPLLRAWDESYRQRPAAQAVLKW</sequence>
<dbReference type="InterPro" id="IPR010987">
    <property type="entry name" value="Glutathione-S-Trfase_C-like"/>
</dbReference>
<feature type="non-terminal residue" evidence="3">
    <location>
        <position position="1"/>
    </location>
</feature>
<dbReference type="PANTHER" id="PTHR43968:SF6">
    <property type="entry name" value="GLUTATHIONE S-TRANSFERASE OMEGA"/>
    <property type="match status" value="1"/>
</dbReference>
<dbReference type="SUPFAM" id="SSF47616">
    <property type="entry name" value="GST C-terminal domain-like"/>
    <property type="match status" value="1"/>
</dbReference>
<feature type="domain" description="GST C-terminal" evidence="2">
    <location>
        <begin position="42"/>
        <end position="161"/>
    </location>
</feature>
<dbReference type="Pfam" id="PF13410">
    <property type="entry name" value="GST_C_2"/>
    <property type="match status" value="1"/>
</dbReference>
<dbReference type="PROSITE" id="PS50404">
    <property type="entry name" value="GST_NTER"/>
    <property type="match status" value="1"/>
</dbReference>
<dbReference type="InterPro" id="IPR036282">
    <property type="entry name" value="Glutathione-S-Trfase_C_sf"/>
</dbReference>
<dbReference type="EMBL" id="UINC01124035">
    <property type="protein sequence ID" value="SVD00907.1"/>
    <property type="molecule type" value="Genomic_DNA"/>
</dbReference>
<dbReference type="GO" id="GO:0005737">
    <property type="term" value="C:cytoplasm"/>
    <property type="evidence" value="ECO:0007669"/>
    <property type="project" value="TreeGrafter"/>
</dbReference>
<evidence type="ECO:0008006" key="4">
    <source>
        <dbReference type="Google" id="ProtNLM"/>
    </source>
</evidence>
<dbReference type="Gene3D" id="1.20.1050.10">
    <property type="match status" value="1"/>
</dbReference>
<feature type="domain" description="GST N-terminal" evidence="1">
    <location>
        <begin position="1"/>
        <end position="37"/>
    </location>
</feature>
<gene>
    <name evidence="3" type="ORF">METZ01_LOCUS353761</name>
</gene>